<comment type="caution">
    <text evidence="1">The sequence shown here is derived from an EMBL/GenBank/DDBJ whole genome shotgun (WGS) entry which is preliminary data.</text>
</comment>
<dbReference type="EMBL" id="JATAAI010000001">
    <property type="protein sequence ID" value="KAK1749259.1"/>
    <property type="molecule type" value="Genomic_DNA"/>
</dbReference>
<evidence type="ECO:0008006" key="3">
    <source>
        <dbReference type="Google" id="ProtNLM"/>
    </source>
</evidence>
<proteinExistence type="predicted"/>
<sequence>MSSADLSSQSHNDNNVGQMLGGLVFIKTRDLASLEKFYIETIGMQLWLEQPNITILHHGNMILGFHQIQNVDEQEPDLQGMYTFVYPSLEQVDDMHAKLQHVADGKPRHNERYQIYQFFAKDPEGRDLEFQAFLHPLKEVSSAVPK</sequence>
<organism evidence="1 2">
    <name type="scientific">Skeletonema marinoi</name>
    <dbReference type="NCBI Taxonomy" id="267567"/>
    <lineage>
        <taxon>Eukaryota</taxon>
        <taxon>Sar</taxon>
        <taxon>Stramenopiles</taxon>
        <taxon>Ochrophyta</taxon>
        <taxon>Bacillariophyta</taxon>
        <taxon>Coscinodiscophyceae</taxon>
        <taxon>Thalassiosirophycidae</taxon>
        <taxon>Thalassiosirales</taxon>
        <taxon>Skeletonemataceae</taxon>
        <taxon>Skeletonema</taxon>
        <taxon>Skeletonema marinoi-dohrnii complex</taxon>
    </lineage>
</organism>
<dbReference type="AlphaFoldDB" id="A0AAD8YMB4"/>
<dbReference type="CDD" id="cd06587">
    <property type="entry name" value="VOC"/>
    <property type="match status" value="1"/>
</dbReference>
<dbReference type="Gene3D" id="3.10.180.10">
    <property type="entry name" value="2,3-Dihydroxybiphenyl 1,2-Dioxygenase, domain 1"/>
    <property type="match status" value="1"/>
</dbReference>
<protein>
    <recommendedName>
        <fullName evidence="3">VOC domain-containing protein</fullName>
    </recommendedName>
</protein>
<gene>
    <name evidence="1" type="ORF">QTG54_001198</name>
</gene>
<accession>A0AAD8YMB4</accession>
<dbReference type="InterPro" id="IPR029068">
    <property type="entry name" value="Glyas_Bleomycin-R_OHBP_Dase"/>
</dbReference>
<evidence type="ECO:0000313" key="1">
    <source>
        <dbReference type="EMBL" id="KAK1749259.1"/>
    </source>
</evidence>
<evidence type="ECO:0000313" key="2">
    <source>
        <dbReference type="Proteomes" id="UP001224775"/>
    </source>
</evidence>
<name>A0AAD8YMB4_9STRA</name>
<dbReference type="Proteomes" id="UP001224775">
    <property type="component" value="Unassembled WGS sequence"/>
</dbReference>
<keyword evidence="2" id="KW-1185">Reference proteome</keyword>
<dbReference type="SUPFAM" id="SSF54593">
    <property type="entry name" value="Glyoxalase/Bleomycin resistance protein/Dihydroxybiphenyl dioxygenase"/>
    <property type="match status" value="1"/>
</dbReference>
<reference evidence="1" key="1">
    <citation type="submission" date="2023-06" db="EMBL/GenBank/DDBJ databases">
        <title>Survivors Of The Sea: Transcriptome response of Skeletonema marinoi to long-term dormancy.</title>
        <authorList>
            <person name="Pinder M.I.M."/>
            <person name="Kourtchenko O."/>
            <person name="Robertson E.K."/>
            <person name="Larsson T."/>
            <person name="Maumus F."/>
            <person name="Osuna-Cruz C.M."/>
            <person name="Vancaester E."/>
            <person name="Stenow R."/>
            <person name="Vandepoele K."/>
            <person name="Ploug H."/>
            <person name="Bruchert V."/>
            <person name="Godhe A."/>
            <person name="Topel M."/>
        </authorList>
    </citation>
    <scope>NUCLEOTIDE SEQUENCE</scope>
    <source>
        <strain evidence="1">R05AC</strain>
    </source>
</reference>